<evidence type="ECO:0000313" key="2">
    <source>
        <dbReference type="Proteomes" id="UP001556118"/>
    </source>
</evidence>
<dbReference type="Proteomes" id="UP001556118">
    <property type="component" value="Unassembled WGS sequence"/>
</dbReference>
<dbReference type="InterPro" id="IPR018743">
    <property type="entry name" value="DUF2292"/>
</dbReference>
<comment type="caution">
    <text evidence="1">The sequence shown here is derived from an EMBL/GenBank/DDBJ whole genome shotgun (WGS) entry which is preliminary data.</text>
</comment>
<protein>
    <submittedName>
        <fullName evidence="1">YezD family protein</fullName>
    </submittedName>
</protein>
<sequence length="60" mass="6752">MTSVQLPQHTCKLPASSRALETALIAVEEALTRLRYGVVQLTVHDGRVVQMDVTERQRFT</sequence>
<name>A0ABV3RF11_9SPHN</name>
<accession>A0ABV3RF11</accession>
<dbReference type="RefSeq" id="WP_367775112.1">
    <property type="nucleotide sequence ID" value="NZ_JBFNXR010000052.1"/>
</dbReference>
<keyword evidence="2" id="KW-1185">Reference proteome</keyword>
<evidence type="ECO:0000313" key="1">
    <source>
        <dbReference type="EMBL" id="MEW9856650.1"/>
    </source>
</evidence>
<reference evidence="1 2" key="1">
    <citation type="submission" date="2024-06" db="EMBL/GenBank/DDBJ databases">
        <title>Novosphingobium rhizovicinus M1R2S20.</title>
        <authorList>
            <person name="Sun J.-Q."/>
        </authorList>
    </citation>
    <scope>NUCLEOTIDE SEQUENCE [LARGE SCALE GENOMIC DNA]</scope>
    <source>
        <strain evidence="1 2">M1R2S20</strain>
    </source>
</reference>
<dbReference type="Pfam" id="PF10055">
    <property type="entry name" value="DUF2292"/>
    <property type="match status" value="1"/>
</dbReference>
<proteinExistence type="predicted"/>
<organism evidence="1 2">
    <name type="scientific">Novosphingobium rhizovicinum</name>
    <dbReference type="NCBI Taxonomy" id="3228928"/>
    <lineage>
        <taxon>Bacteria</taxon>
        <taxon>Pseudomonadati</taxon>
        <taxon>Pseudomonadota</taxon>
        <taxon>Alphaproteobacteria</taxon>
        <taxon>Sphingomonadales</taxon>
        <taxon>Sphingomonadaceae</taxon>
        <taxon>Novosphingobium</taxon>
    </lineage>
</organism>
<dbReference type="EMBL" id="JBFNXR010000052">
    <property type="protein sequence ID" value="MEW9856650.1"/>
    <property type="molecule type" value="Genomic_DNA"/>
</dbReference>
<gene>
    <name evidence="1" type="ORF">ABUH87_16035</name>
</gene>